<dbReference type="GO" id="GO:0006307">
    <property type="term" value="P:DNA alkylation repair"/>
    <property type="evidence" value="ECO:0007669"/>
    <property type="project" value="TreeGrafter"/>
</dbReference>
<comment type="cofactor">
    <cofactor evidence="1">
        <name>Fe(2+)</name>
        <dbReference type="ChEBI" id="CHEBI:29033"/>
    </cofactor>
</comment>
<evidence type="ECO:0000256" key="1">
    <source>
        <dbReference type="ARBA" id="ARBA00001954"/>
    </source>
</evidence>
<name>I9DSS0_9ALTE</name>
<dbReference type="Gene3D" id="2.60.120.590">
    <property type="entry name" value="Alpha-ketoglutarate-dependent dioxygenase AlkB-like"/>
    <property type="match status" value="1"/>
</dbReference>
<feature type="binding site" evidence="9">
    <location>
        <position position="114"/>
    </location>
    <ligand>
        <name>2-oxoglutarate</name>
        <dbReference type="ChEBI" id="CHEBI:16810"/>
    </ligand>
</feature>
<sequence>MTRATPSDNRNQNCRHFSLPDAELFYWPAYLTAPAADLLQQQLSRELHWQTASIRIYGREVAIPRRQVWMGEPHCRYRYSGTDFLPEPWHPRLRELASQISQALQHPFNCVLLNQYADGQDHMGWHADDEPELGLAPQIASLSLGQSRRFDLKHRQLECQLQLLLQHGSLLLMAGTCQQYWQHRLPKQAQAKAERINLTFRYIAPK</sequence>
<feature type="binding site" evidence="9">
    <location>
        <position position="183"/>
    </location>
    <ligand>
        <name>2-oxoglutarate</name>
        <dbReference type="ChEBI" id="CHEBI:16810"/>
    </ligand>
</feature>
<dbReference type="InterPro" id="IPR027450">
    <property type="entry name" value="AlkB-like"/>
</dbReference>
<proteinExistence type="predicted"/>
<evidence type="ECO:0000256" key="6">
    <source>
        <dbReference type="ARBA" id="ARBA00023002"/>
    </source>
</evidence>
<feature type="binding site" evidence="9">
    <location>
        <position position="116"/>
    </location>
    <ligand>
        <name>2-oxoglutarate</name>
        <dbReference type="ChEBI" id="CHEBI:16810"/>
    </ligand>
</feature>
<keyword evidence="4" id="KW-0460">Magnesium</keyword>
<dbReference type="Proteomes" id="UP000035062">
    <property type="component" value="Unassembled WGS sequence"/>
</dbReference>
<dbReference type="PANTHER" id="PTHR31573">
    <property type="entry name" value="ALPHA-KETOGLUTARATE-DEPENDENT DIOXYGENASE ALKB HOMOLOG 2"/>
    <property type="match status" value="1"/>
</dbReference>
<evidence type="ECO:0000256" key="3">
    <source>
        <dbReference type="ARBA" id="ARBA00022763"/>
    </source>
</evidence>
<dbReference type="GO" id="GO:0035516">
    <property type="term" value="F:broad specificity oxidative DNA demethylase activity"/>
    <property type="evidence" value="ECO:0007669"/>
    <property type="project" value="TreeGrafter"/>
</dbReference>
<dbReference type="PROSITE" id="PS51471">
    <property type="entry name" value="FE2OG_OXY"/>
    <property type="match status" value="1"/>
</dbReference>
<dbReference type="PATRIC" id="fig|1195246.3.peg.1511"/>
<feature type="binding site" evidence="9">
    <location>
        <position position="195"/>
    </location>
    <ligand>
        <name>2-oxoglutarate</name>
        <dbReference type="ChEBI" id="CHEBI:16810"/>
    </ligand>
</feature>
<accession>I9DSS0</accession>
<dbReference type="STRING" id="1195246.AGRI_07700"/>
<feature type="binding site" evidence="9">
    <location>
        <position position="129"/>
    </location>
    <ligand>
        <name>substrate</name>
    </ligand>
</feature>
<dbReference type="Pfam" id="PF13532">
    <property type="entry name" value="2OG-FeII_Oxy_2"/>
    <property type="match status" value="1"/>
</dbReference>
<gene>
    <name evidence="11" type="ORF">AGRI_07700</name>
</gene>
<reference evidence="11 12" key="1">
    <citation type="journal article" date="2012" name="J. Bacteriol.">
        <title>Genome Sequence of Pectin-Degrading Alishewanella agri, Isolated from Landfill Soil.</title>
        <authorList>
            <person name="Kim J."/>
            <person name="Jung J."/>
            <person name="Sung J.S."/>
            <person name="Chun J."/>
            <person name="Park W."/>
        </authorList>
    </citation>
    <scope>NUCLEOTIDE SEQUENCE [LARGE SCALE GENOMIC DNA]</scope>
    <source>
        <strain evidence="11 12">BL06</strain>
    </source>
</reference>
<keyword evidence="3" id="KW-0227">DNA damage</keyword>
<dbReference type="AlphaFoldDB" id="I9DSS0"/>
<evidence type="ECO:0000256" key="8">
    <source>
        <dbReference type="ARBA" id="ARBA00023204"/>
    </source>
</evidence>
<dbReference type="GO" id="GO:0008198">
    <property type="term" value="F:ferrous iron binding"/>
    <property type="evidence" value="ECO:0007669"/>
    <property type="project" value="TreeGrafter"/>
</dbReference>
<protein>
    <submittedName>
        <fullName evidence="11">Alkylated DNA repair protein</fullName>
    </submittedName>
</protein>
<evidence type="ECO:0000259" key="10">
    <source>
        <dbReference type="PROSITE" id="PS51471"/>
    </source>
</evidence>
<feature type="binding site" evidence="9">
    <location>
        <position position="199"/>
    </location>
    <ligand>
        <name>2-oxoglutarate</name>
        <dbReference type="ChEBI" id="CHEBI:16810"/>
    </ligand>
</feature>
<dbReference type="GO" id="GO:0051747">
    <property type="term" value="F:cytosine C-5 DNA demethylase activity"/>
    <property type="evidence" value="ECO:0007669"/>
    <property type="project" value="TreeGrafter"/>
</dbReference>
<evidence type="ECO:0000256" key="5">
    <source>
        <dbReference type="ARBA" id="ARBA00022964"/>
    </source>
</evidence>
<keyword evidence="5" id="KW-0223">Dioxygenase</keyword>
<feature type="binding site" evidence="9">
    <location>
        <position position="126"/>
    </location>
    <ligand>
        <name>2-oxoglutarate</name>
        <dbReference type="ChEBI" id="CHEBI:16810"/>
    </ligand>
</feature>
<evidence type="ECO:0000313" key="12">
    <source>
        <dbReference type="Proteomes" id="UP000035062"/>
    </source>
</evidence>
<evidence type="ECO:0000256" key="9">
    <source>
        <dbReference type="PIRSR" id="PIRSR632852-1"/>
    </source>
</evidence>
<keyword evidence="7" id="KW-0408">Iron</keyword>
<dbReference type="FunFam" id="2.60.120.590:FF:000004">
    <property type="entry name" value="DNA oxidative demethylase ALKBH2"/>
    <property type="match status" value="1"/>
</dbReference>
<evidence type="ECO:0000313" key="11">
    <source>
        <dbReference type="EMBL" id="EIW89135.1"/>
    </source>
</evidence>
<organism evidence="11 12">
    <name type="scientific">Alishewanella agri BL06</name>
    <dbReference type="NCBI Taxonomy" id="1195246"/>
    <lineage>
        <taxon>Bacteria</taxon>
        <taxon>Pseudomonadati</taxon>
        <taxon>Pseudomonadota</taxon>
        <taxon>Gammaproteobacteria</taxon>
        <taxon>Alteromonadales</taxon>
        <taxon>Alteromonadaceae</taxon>
        <taxon>Alishewanella</taxon>
    </lineage>
</organism>
<feature type="binding site" evidence="9">
    <location>
        <position position="201"/>
    </location>
    <ligand>
        <name>2-oxoglutarate</name>
        <dbReference type="ChEBI" id="CHEBI:16810"/>
    </ligand>
</feature>
<dbReference type="PANTHER" id="PTHR31573:SF1">
    <property type="entry name" value="DNA OXIDATIVE DEMETHYLASE ALKBH2"/>
    <property type="match status" value="1"/>
</dbReference>
<dbReference type="EMBL" id="AKKU01000013">
    <property type="protein sequence ID" value="EIW89135.1"/>
    <property type="molecule type" value="Genomic_DNA"/>
</dbReference>
<keyword evidence="8" id="KW-0234">DNA repair</keyword>
<evidence type="ECO:0000256" key="2">
    <source>
        <dbReference type="ARBA" id="ARBA00022723"/>
    </source>
</evidence>
<dbReference type="RefSeq" id="WP_008984413.1">
    <property type="nucleotide sequence ID" value="NZ_AKKU01000013.1"/>
</dbReference>
<evidence type="ECO:0000256" key="7">
    <source>
        <dbReference type="ARBA" id="ARBA00023004"/>
    </source>
</evidence>
<dbReference type="InterPro" id="IPR032852">
    <property type="entry name" value="ALKBH2"/>
</dbReference>
<dbReference type="InterPro" id="IPR005123">
    <property type="entry name" value="Oxoglu/Fe-dep_dioxygenase_dom"/>
</dbReference>
<comment type="caution">
    <text evidence="11">The sequence shown here is derived from an EMBL/GenBank/DDBJ whole genome shotgun (WGS) entry which is preliminary data.</text>
</comment>
<dbReference type="eggNOG" id="COG3145">
    <property type="taxonomic scope" value="Bacteria"/>
</dbReference>
<dbReference type="SUPFAM" id="SSF51197">
    <property type="entry name" value="Clavaminate synthase-like"/>
    <property type="match status" value="1"/>
</dbReference>
<feature type="domain" description="Fe2OG dioxygenase" evidence="10">
    <location>
        <begin position="107"/>
        <end position="204"/>
    </location>
</feature>
<feature type="binding site" evidence="9">
    <location>
        <begin position="77"/>
        <end position="79"/>
    </location>
    <ligand>
        <name>substrate</name>
    </ligand>
</feature>
<evidence type="ECO:0000256" key="4">
    <source>
        <dbReference type="ARBA" id="ARBA00022842"/>
    </source>
</evidence>
<keyword evidence="12" id="KW-1185">Reference proteome</keyword>
<keyword evidence="6" id="KW-0560">Oxidoreductase</keyword>
<dbReference type="InterPro" id="IPR037151">
    <property type="entry name" value="AlkB-like_sf"/>
</dbReference>
<keyword evidence="2" id="KW-0479">Metal-binding</keyword>